<reference evidence="2" key="1">
    <citation type="submission" date="2022-11" db="UniProtKB">
        <authorList>
            <consortium name="WormBaseParasite"/>
        </authorList>
    </citation>
    <scope>IDENTIFICATION</scope>
</reference>
<organism evidence="1 2">
    <name type="scientific">Romanomermis culicivorax</name>
    <name type="common">Nematode worm</name>
    <dbReference type="NCBI Taxonomy" id="13658"/>
    <lineage>
        <taxon>Eukaryota</taxon>
        <taxon>Metazoa</taxon>
        <taxon>Ecdysozoa</taxon>
        <taxon>Nematoda</taxon>
        <taxon>Enoplea</taxon>
        <taxon>Dorylaimia</taxon>
        <taxon>Mermithida</taxon>
        <taxon>Mermithoidea</taxon>
        <taxon>Mermithidae</taxon>
        <taxon>Romanomermis</taxon>
    </lineage>
</organism>
<name>A0A915HN59_ROMCU</name>
<protein>
    <submittedName>
        <fullName evidence="2">Uncharacterized protein</fullName>
    </submittedName>
</protein>
<keyword evidence="1" id="KW-1185">Reference proteome</keyword>
<accession>A0A915HN59</accession>
<dbReference type="AlphaFoldDB" id="A0A915HN59"/>
<sequence>MMKCKMVDNDDTMIKNSVSKLADISMKIAEKGGSDTKIVREGGYATKTVEEGGDATKIIEEGGDATVDPKTVSTQMMFVNELFIDYLNDRDYDSSSDTSSLDAETKCICKLRVLELDIPWFFEEQVVKGKLLTHKQKWEMADLSWIHFSPKAKTFYKNIAKACNHLHCEVKEKDWLNDEKLPSRVPKQFKDAGKDW</sequence>
<evidence type="ECO:0000313" key="2">
    <source>
        <dbReference type="WBParaSite" id="nRc.2.0.1.t02935-RA"/>
    </source>
</evidence>
<proteinExistence type="predicted"/>
<dbReference type="Proteomes" id="UP000887565">
    <property type="component" value="Unplaced"/>
</dbReference>
<dbReference type="WBParaSite" id="nRc.2.0.1.t02935-RA">
    <property type="protein sequence ID" value="nRc.2.0.1.t02935-RA"/>
    <property type="gene ID" value="nRc.2.0.1.g02935"/>
</dbReference>
<evidence type="ECO:0000313" key="1">
    <source>
        <dbReference type="Proteomes" id="UP000887565"/>
    </source>
</evidence>